<evidence type="ECO:0000313" key="2">
    <source>
        <dbReference type="EMBL" id="KTR87620.1"/>
    </source>
</evidence>
<gene>
    <name evidence="2" type="ORF">NS220_17520</name>
</gene>
<dbReference type="RefSeq" id="WP_058625257.1">
    <property type="nucleotide sequence ID" value="NZ_LDRT01000164.1"/>
</dbReference>
<accession>A0A147ESK2</accession>
<keyword evidence="2" id="KW-0456">Lyase</keyword>
<feature type="region of interest" description="Disordered" evidence="1">
    <location>
        <begin position="1"/>
        <end position="28"/>
    </location>
</feature>
<evidence type="ECO:0000313" key="3">
    <source>
        <dbReference type="Proteomes" id="UP000075025"/>
    </source>
</evidence>
<dbReference type="GO" id="GO:0016829">
    <property type="term" value="F:lyase activity"/>
    <property type="evidence" value="ECO:0007669"/>
    <property type="project" value="UniProtKB-KW"/>
</dbReference>
<dbReference type="AlphaFoldDB" id="A0A147ESK2"/>
<protein>
    <submittedName>
        <fullName evidence="2">3-octaprenyl-4-hydroxybenzoate carboxy-lyase</fullName>
    </submittedName>
</protein>
<sequence length="297" mass="32036">MGFLDRWRQDKTDRDSSRDAESSVEREPGEGVFAGHVFDALRIDPVVIGEPIGGSVLVVEKRVPNGPILVMTSGASRLPTQSGEQVELAVEVIDGQQGAARVALSIVCDDIARNRRVPPVGVPWRNDQPFLNGTRISAILATPSRWGAPFDEVRSADGALRGHVRTLRLLTDAEAATASAIGWDALVEKAGTVDAFLDVTREDVVDNPGLPGNAPVFVTKLHAEHPPRWVTFTGGSLESVTGRESQDFMDDAANHEIWSVESFLARFPQVAGFVREAKPGQTALFTDASGAYTIEED</sequence>
<organism evidence="2 3">
    <name type="scientific">Microbacterium testaceum</name>
    <name type="common">Aureobacterium testaceum</name>
    <name type="synonym">Brevibacterium testaceum</name>
    <dbReference type="NCBI Taxonomy" id="2033"/>
    <lineage>
        <taxon>Bacteria</taxon>
        <taxon>Bacillati</taxon>
        <taxon>Actinomycetota</taxon>
        <taxon>Actinomycetes</taxon>
        <taxon>Micrococcales</taxon>
        <taxon>Microbacteriaceae</taxon>
        <taxon>Microbacterium</taxon>
    </lineage>
</organism>
<dbReference type="PATRIC" id="fig|2033.6.peg.1145"/>
<reference evidence="2 3" key="1">
    <citation type="journal article" date="2016" name="Front. Microbiol.">
        <title>Genomic Resource of Rice Seed Associated Bacteria.</title>
        <authorList>
            <person name="Midha S."/>
            <person name="Bansal K."/>
            <person name="Sharma S."/>
            <person name="Kumar N."/>
            <person name="Patil P.P."/>
            <person name="Chaudhry V."/>
            <person name="Patil P.B."/>
        </authorList>
    </citation>
    <scope>NUCLEOTIDE SEQUENCE [LARGE SCALE GENOMIC DNA]</scope>
    <source>
        <strain evidence="2 3">NS220</strain>
    </source>
</reference>
<comment type="caution">
    <text evidence="2">The sequence shown here is derived from an EMBL/GenBank/DDBJ whole genome shotgun (WGS) entry which is preliminary data.</text>
</comment>
<dbReference type="Proteomes" id="UP000075025">
    <property type="component" value="Unassembled WGS sequence"/>
</dbReference>
<proteinExistence type="predicted"/>
<dbReference type="EMBL" id="LDRT01000164">
    <property type="protein sequence ID" value="KTR87620.1"/>
    <property type="molecule type" value="Genomic_DNA"/>
</dbReference>
<name>A0A147ESK2_MICTE</name>
<evidence type="ECO:0000256" key="1">
    <source>
        <dbReference type="SAM" id="MobiDB-lite"/>
    </source>
</evidence>
<dbReference type="OrthoDB" id="5142746at2"/>